<evidence type="ECO:0000259" key="2">
    <source>
        <dbReference type="Pfam" id="PF05193"/>
    </source>
</evidence>
<evidence type="ECO:0000313" key="3">
    <source>
        <dbReference type="Ensembl" id="ENSCSEP00000022388.1"/>
    </source>
</evidence>
<evidence type="ECO:0000313" key="4">
    <source>
        <dbReference type="Proteomes" id="UP000265120"/>
    </source>
</evidence>
<dbReference type="Ensembl" id="ENSCSET00000022672.1">
    <property type="protein sequence ID" value="ENSCSEP00000022388.1"/>
    <property type="gene ID" value="ENSCSEG00000014251.1"/>
</dbReference>
<dbReference type="InParanoid" id="A0A3P8W4A8"/>
<organism evidence="3 4">
    <name type="scientific">Cynoglossus semilaevis</name>
    <name type="common">Tongue sole</name>
    <dbReference type="NCBI Taxonomy" id="244447"/>
    <lineage>
        <taxon>Eukaryota</taxon>
        <taxon>Metazoa</taxon>
        <taxon>Chordata</taxon>
        <taxon>Craniata</taxon>
        <taxon>Vertebrata</taxon>
        <taxon>Euteleostomi</taxon>
        <taxon>Actinopterygii</taxon>
        <taxon>Neopterygii</taxon>
        <taxon>Teleostei</taxon>
        <taxon>Neoteleostei</taxon>
        <taxon>Acanthomorphata</taxon>
        <taxon>Carangaria</taxon>
        <taxon>Pleuronectiformes</taxon>
        <taxon>Pleuronectoidei</taxon>
        <taxon>Cynoglossidae</taxon>
        <taxon>Cynoglossinae</taxon>
        <taxon>Cynoglossus</taxon>
    </lineage>
</organism>
<dbReference type="Pfam" id="PF05193">
    <property type="entry name" value="Peptidase_M16_C"/>
    <property type="match status" value="1"/>
</dbReference>
<dbReference type="PANTHER" id="PTHR11851">
    <property type="entry name" value="METALLOPROTEASE"/>
    <property type="match status" value="1"/>
</dbReference>
<dbReference type="GO" id="GO:0005739">
    <property type="term" value="C:mitochondrion"/>
    <property type="evidence" value="ECO:0007669"/>
    <property type="project" value="TreeGrafter"/>
</dbReference>
<sequence length="425" mass="45668">MFYHKSCVVRCVLENWKNVLLQKRCYAAARSVEALKFSTTASPAPQDVQVSKLTNGLVIASLENHSPLCNVGLFVKAGSRYETAENLGVSHVLRLAANLTNKNASGLKICRSLEALGGSLSVTSSRETMVYTATCLRDHLELFLETLVNVTTAQEFRPWEVSELTSRVKIDRECEAFFTSTSCVCYTVIPSQNILGVKHSVLRQVGEELLSDRRGPGVATDKSVYRGGELRVQNSDSLVHAVIASEGGVMGSAEANAFSVLQRILGTGPHVKRGSNITSKLSLGIGKATAQPFSAAAFNTSYSDSGLFGVYTIAQADLAGEVIHAAIAQVRGVAEGNVTEADMTRAKNQVTAEYLMSVESSDVLMEEIGAQTLTTAAYQLPHTVLQTTDTVTQEDVVKAAKKFVDGKKTMAASGQLVNTPFVDEF</sequence>
<dbReference type="GeneTree" id="ENSGT00940000166251"/>
<dbReference type="SUPFAM" id="SSF63411">
    <property type="entry name" value="LuxS/MPP-like metallohydrolase"/>
    <property type="match status" value="2"/>
</dbReference>
<accession>A0A3P8W4A8</accession>
<dbReference type="InterPro" id="IPR011249">
    <property type="entry name" value="Metalloenz_LuxS/M16"/>
</dbReference>
<keyword evidence="4" id="KW-1185">Reference proteome</keyword>
<dbReference type="Proteomes" id="UP000265120">
    <property type="component" value="Chromosome 17"/>
</dbReference>
<dbReference type="InterPro" id="IPR050361">
    <property type="entry name" value="MPP/UQCRC_Complex"/>
</dbReference>
<dbReference type="FunFam" id="3.30.830.10:FF:000039">
    <property type="entry name" value="Ubiquinol-cytochrome c reductase core subunit 2"/>
    <property type="match status" value="1"/>
</dbReference>
<feature type="domain" description="Peptidase M16 C-terminal" evidence="2">
    <location>
        <begin position="219"/>
        <end position="349"/>
    </location>
</feature>
<reference evidence="3" key="3">
    <citation type="submission" date="2025-09" db="UniProtKB">
        <authorList>
            <consortium name="Ensembl"/>
        </authorList>
    </citation>
    <scope>IDENTIFICATION</scope>
</reference>
<feature type="domain" description="Peptidase M16 N-terminal" evidence="1">
    <location>
        <begin position="59"/>
        <end position="173"/>
    </location>
</feature>
<reference evidence="3" key="2">
    <citation type="submission" date="2025-08" db="UniProtKB">
        <authorList>
            <consortium name="Ensembl"/>
        </authorList>
    </citation>
    <scope>IDENTIFICATION</scope>
</reference>
<dbReference type="InterPro" id="IPR007863">
    <property type="entry name" value="Peptidase_M16_C"/>
</dbReference>
<proteinExistence type="predicted"/>
<protein>
    <submittedName>
        <fullName evidence="3">Ubiquinol-cytochrome c reductase core protein 2a</fullName>
    </submittedName>
</protein>
<dbReference type="InterPro" id="IPR011765">
    <property type="entry name" value="Pept_M16_N"/>
</dbReference>
<name>A0A3P8W4A8_CYNSE</name>
<dbReference type="PANTHER" id="PTHR11851:SF226">
    <property type="entry name" value="CYTOCHROME B-C1 COMPLEX SUBUNIT 2, MITOCHONDRIAL"/>
    <property type="match status" value="1"/>
</dbReference>
<reference evidence="3 4" key="1">
    <citation type="journal article" date="2014" name="Nat. Genet.">
        <title>Whole-genome sequence of a flatfish provides insights into ZW sex chromosome evolution and adaptation to a benthic lifestyle.</title>
        <authorList>
            <person name="Chen S."/>
            <person name="Zhang G."/>
            <person name="Shao C."/>
            <person name="Huang Q."/>
            <person name="Liu G."/>
            <person name="Zhang P."/>
            <person name="Song W."/>
            <person name="An N."/>
            <person name="Chalopin D."/>
            <person name="Volff J.N."/>
            <person name="Hong Y."/>
            <person name="Li Q."/>
            <person name="Sha Z."/>
            <person name="Zhou H."/>
            <person name="Xie M."/>
            <person name="Yu Q."/>
            <person name="Liu Y."/>
            <person name="Xiang H."/>
            <person name="Wang N."/>
            <person name="Wu K."/>
            <person name="Yang C."/>
            <person name="Zhou Q."/>
            <person name="Liao X."/>
            <person name="Yang L."/>
            <person name="Hu Q."/>
            <person name="Zhang J."/>
            <person name="Meng L."/>
            <person name="Jin L."/>
            <person name="Tian Y."/>
            <person name="Lian J."/>
            <person name="Yang J."/>
            <person name="Miao G."/>
            <person name="Liu S."/>
            <person name="Liang Z."/>
            <person name="Yan F."/>
            <person name="Li Y."/>
            <person name="Sun B."/>
            <person name="Zhang H."/>
            <person name="Zhang J."/>
            <person name="Zhu Y."/>
            <person name="Du M."/>
            <person name="Zhao Y."/>
            <person name="Schartl M."/>
            <person name="Tang Q."/>
            <person name="Wang J."/>
        </authorList>
    </citation>
    <scope>NUCLEOTIDE SEQUENCE</scope>
</reference>
<dbReference type="GO" id="GO:0046872">
    <property type="term" value="F:metal ion binding"/>
    <property type="evidence" value="ECO:0007669"/>
    <property type="project" value="InterPro"/>
</dbReference>
<dbReference type="AlphaFoldDB" id="A0A3P8W4A8"/>
<dbReference type="STRING" id="244447.ENSCSEP00000022388"/>
<evidence type="ECO:0000259" key="1">
    <source>
        <dbReference type="Pfam" id="PF00675"/>
    </source>
</evidence>
<dbReference type="OMA" id="RYQPANK"/>
<dbReference type="Gene3D" id="3.30.830.10">
    <property type="entry name" value="Metalloenzyme, LuxS/M16 peptidase-like"/>
    <property type="match status" value="2"/>
</dbReference>
<dbReference type="Pfam" id="PF00675">
    <property type="entry name" value="Peptidase_M16"/>
    <property type="match status" value="1"/>
</dbReference>